<keyword evidence="2 6" id="KW-0032">Aminotransferase</keyword>
<dbReference type="PANTHER" id="PTHR42790">
    <property type="entry name" value="AMINOTRANSFERASE"/>
    <property type="match status" value="1"/>
</dbReference>
<dbReference type="RefSeq" id="WP_168374137.1">
    <property type="nucleotide sequence ID" value="NZ_JAAXMD010000136.1"/>
</dbReference>
<keyword evidence="7" id="KW-1185">Reference proteome</keyword>
<proteinExistence type="predicted"/>
<dbReference type="InterPro" id="IPR015421">
    <property type="entry name" value="PyrdxlP-dep_Trfase_major"/>
</dbReference>
<evidence type="ECO:0000256" key="3">
    <source>
        <dbReference type="ARBA" id="ARBA00022679"/>
    </source>
</evidence>
<evidence type="ECO:0000256" key="4">
    <source>
        <dbReference type="ARBA" id="ARBA00022898"/>
    </source>
</evidence>
<dbReference type="CDD" id="cd00609">
    <property type="entry name" value="AAT_like"/>
    <property type="match status" value="1"/>
</dbReference>
<protein>
    <submittedName>
        <fullName evidence="6">PLP-dependent aminotransferase family protein</fullName>
    </submittedName>
</protein>
<dbReference type="InterPro" id="IPR004839">
    <property type="entry name" value="Aminotransferase_I/II_large"/>
</dbReference>
<evidence type="ECO:0000313" key="7">
    <source>
        <dbReference type="Proteomes" id="UP000744032"/>
    </source>
</evidence>
<organism evidence="6 7">
    <name type="scientific">Streptomyces galbus</name>
    <dbReference type="NCBI Taxonomy" id="33898"/>
    <lineage>
        <taxon>Bacteria</taxon>
        <taxon>Bacillati</taxon>
        <taxon>Actinomycetota</taxon>
        <taxon>Actinomycetes</taxon>
        <taxon>Kitasatosporales</taxon>
        <taxon>Streptomycetaceae</taxon>
        <taxon>Streptomyces</taxon>
    </lineage>
</organism>
<evidence type="ECO:0000256" key="1">
    <source>
        <dbReference type="ARBA" id="ARBA00001933"/>
    </source>
</evidence>
<dbReference type="PANTHER" id="PTHR42790:SF19">
    <property type="entry name" value="KYNURENINE_ALPHA-AMINOADIPATE AMINOTRANSFERASE, MITOCHONDRIAL"/>
    <property type="match status" value="1"/>
</dbReference>
<evidence type="ECO:0000256" key="2">
    <source>
        <dbReference type="ARBA" id="ARBA00022576"/>
    </source>
</evidence>
<dbReference type="InterPro" id="IPR015424">
    <property type="entry name" value="PyrdxlP-dep_Trfase"/>
</dbReference>
<gene>
    <name evidence="6" type="ORF">HF200_16155</name>
</gene>
<dbReference type="InterPro" id="IPR015422">
    <property type="entry name" value="PyrdxlP-dep_Trfase_small"/>
</dbReference>
<evidence type="ECO:0000259" key="5">
    <source>
        <dbReference type="Pfam" id="PF00155"/>
    </source>
</evidence>
<sequence length="442" mass="48128">MAVHPAPAFLSITDLHESVDDPALTSMTLLNELAGRYPSAVSFSAGRPFEGFYDVEDLSRHLTTFRRYLEDEVGLPAEQVRRTFFQYGRTKGFIHELIARQLEVDEGLTVDPESIVVTTGCQEAMVILLRALVRDSRDVILAAEPNYVGFIGAARVAGAPLRPVREGTGGIDLDDLERQIAAARREGLRPRACYVVPDFANPSGASMSTADRVALLALARRERILVLEDNPYSFFSADGARLPMLKSLDEHRQVIHLGSFAKSAFAGARVGYIIADQPVSPAGDRGAGPVLLADHLAKLKSMVTLNTSTVAQAVIGGYLLENGCSLKRATAREAGVYRRNLAAVLDRLTSVFPAVPGRPRDVSWNAPQGGMFVVVTLPFVADEEMLEYSASKFGVLWTPMHHFYAGTSGFQQARLSFSVLTPEEIGLGVDRLGDLVQDQRGR</sequence>
<evidence type="ECO:0000313" key="6">
    <source>
        <dbReference type="EMBL" id="NKQ25928.1"/>
    </source>
</evidence>
<dbReference type="Proteomes" id="UP000744032">
    <property type="component" value="Unassembled WGS sequence"/>
</dbReference>
<dbReference type="Gene3D" id="3.40.640.10">
    <property type="entry name" value="Type I PLP-dependent aspartate aminotransferase-like (Major domain)"/>
    <property type="match status" value="1"/>
</dbReference>
<comment type="caution">
    <text evidence="6">The sequence shown here is derived from an EMBL/GenBank/DDBJ whole genome shotgun (WGS) entry which is preliminary data.</text>
</comment>
<feature type="domain" description="Aminotransferase class I/classII large" evidence="5">
    <location>
        <begin position="80"/>
        <end position="432"/>
    </location>
</feature>
<dbReference type="Gene3D" id="3.90.1150.10">
    <property type="entry name" value="Aspartate Aminotransferase, domain 1"/>
    <property type="match status" value="1"/>
</dbReference>
<keyword evidence="3" id="KW-0808">Transferase</keyword>
<dbReference type="EMBL" id="JAAXMD010000136">
    <property type="protein sequence ID" value="NKQ25928.1"/>
    <property type="molecule type" value="Genomic_DNA"/>
</dbReference>
<dbReference type="Pfam" id="PF00155">
    <property type="entry name" value="Aminotran_1_2"/>
    <property type="match status" value="1"/>
</dbReference>
<dbReference type="GO" id="GO:0008483">
    <property type="term" value="F:transaminase activity"/>
    <property type="evidence" value="ECO:0007669"/>
    <property type="project" value="UniProtKB-KW"/>
</dbReference>
<name>A0ABX1INV1_STRGB</name>
<dbReference type="SUPFAM" id="SSF53383">
    <property type="entry name" value="PLP-dependent transferases"/>
    <property type="match status" value="1"/>
</dbReference>
<comment type="cofactor">
    <cofactor evidence="1">
        <name>pyridoxal 5'-phosphate</name>
        <dbReference type="ChEBI" id="CHEBI:597326"/>
    </cofactor>
</comment>
<reference evidence="6 7" key="1">
    <citation type="submission" date="2020-04" db="EMBL/GenBank/DDBJ databases">
        <title>Genome sequence of Streptomyces galbus strain I339.</title>
        <authorList>
            <person name="Silva E.A.N."/>
            <person name="Merces M."/>
            <person name="Castelo Branco A.P.O.T."/>
            <person name="Vasconcelos P.C."/>
            <person name="Costa N.P."/>
            <person name="Marinho G.C.S."/>
            <person name="Oliveira C.J.B."/>
            <person name="Araujo D."/>
            <person name="Rodrigues Junior V.S."/>
            <person name="Almeida R."/>
            <person name="Silva Filho U.R."/>
            <person name="Andrade A.S.A."/>
            <person name="Cibulski S.P."/>
        </authorList>
    </citation>
    <scope>NUCLEOTIDE SEQUENCE [LARGE SCALE GENOMIC DNA]</scope>
    <source>
        <strain evidence="6 7">I339</strain>
    </source>
</reference>
<dbReference type="InterPro" id="IPR050859">
    <property type="entry name" value="Class-I_PLP-dep_aminotransf"/>
</dbReference>
<keyword evidence="4" id="KW-0663">Pyridoxal phosphate</keyword>
<accession>A0ABX1INV1</accession>